<evidence type="ECO:0000256" key="8">
    <source>
        <dbReference type="RuleBase" id="RU000673"/>
    </source>
</evidence>
<evidence type="ECO:0000256" key="7">
    <source>
        <dbReference type="HAMAP-Rule" id="MF_00083"/>
    </source>
</evidence>
<feature type="binding site" evidence="7">
    <location>
        <position position="66"/>
    </location>
    <ligand>
        <name>tRNA</name>
        <dbReference type="ChEBI" id="CHEBI:17843"/>
    </ligand>
</feature>
<feature type="binding site" evidence="7">
    <location>
        <position position="14"/>
    </location>
    <ligand>
        <name>tRNA</name>
        <dbReference type="ChEBI" id="CHEBI:17843"/>
    </ligand>
</feature>
<gene>
    <name evidence="7" type="primary">pth</name>
    <name evidence="10" type="ORF">SAMN02745150_00414</name>
</gene>
<name>A0A1I1DAA1_BREAD</name>
<dbReference type="SUPFAM" id="SSF53178">
    <property type="entry name" value="Peptidyl-tRNA hydrolase-like"/>
    <property type="match status" value="1"/>
</dbReference>
<dbReference type="Pfam" id="PF01195">
    <property type="entry name" value="Pept_tRNA_hydro"/>
    <property type="match status" value="1"/>
</dbReference>
<keyword evidence="11" id="KW-1185">Reference proteome</keyword>
<comment type="function">
    <text evidence="7">Hydrolyzes ribosome-free peptidyl-tRNAs (with 1 or more amino acids incorporated), which drop off the ribosome during protein synthesis, or as a result of ribosome stalling.</text>
</comment>
<keyword evidence="7" id="KW-0963">Cytoplasm</keyword>
<evidence type="ECO:0000256" key="3">
    <source>
        <dbReference type="ARBA" id="ARBA00022801"/>
    </source>
</evidence>
<comment type="subunit">
    <text evidence="7">Monomer.</text>
</comment>
<dbReference type="GO" id="GO:0000049">
    <property type="term" value="F:tRNA binding"/>
    <property type="evidence" value="ECO:0007669"/>
    <property type="project" value="UniProtKB-UniRule"/>
</dbReference>
<evidence type="ECO:0000256" key="2">
    <source>
        <dbReference type="ARBA" id="ARBA00022555"/>
    </source>
</evidence>
<dbReference type="CDD" id="cd00462">
    <property type="entry name" value="PTH"/>
    <property type="match status" value="1"/>
</dbReference>
<dbReference type="STRING" id="34097.SAMN02745150_00414"/>
<evidence type="ECO:0000313" key="11">
    <source>
        <dbReference type="Proteomes" id="UP000240042"/>
    </source>
</evidence>
<organism evidence="10 11">
    <name type="scientific">Brevinema andersonii</name>
    <dbReference type="NCBI Taxonomy" id="34097"/>
    <lineage>
        <taxon>Bacteria</taxon>
        <taxon>Pseudomonadati</taxon>
        <taxon>Spirochaetota</taxon>
        <taxon>Spirochaetia</taxon>
        <taxon>Brevinematales</taxon>
        <taxon>Brevinemataceae</taxon>
        <taxon>Brevinema</taxon>
    </lineage>
</organism>
<dbReference type="PROSITE" id="PS01196">
    <property type="entry name" value="PEPT_TRNA_HYDROL_2"/>
    <property type="match status" value="1"/>
</dbReference>
<dbReference type="PANTHER" id="PTHR17224">
    <property type="entry name" value="PEPTIDYL-TRNA HYDROLASE"/>
    <property type="match status" value="1"/>
</dbReference>
<feature type="active site" description="Proton acceptor" evidence="7">
    <location>
        <position position="19"/>
    </location>
</feature>
<keyword evidence="4 7" id="KW-0694">RNA-binding</keyword>
<dbReference type="PANTHER" id="PTHR17224:SF1">
    <property type="entry name" value="PEPTIDYL-TRNA HYDROLASE"/>
    <property type="match status" value="1"/>
</dbReference>
<dbReference type="NCBIfam" id="TIGR00447">
    <property type="entry name" value="pth"/>
    <property type="match status" value="1"/>
</dbReference>
<dbReference type="GO" id="GO:0005737">
    <property type="term" value="C:cytoplasm"/>
    <property type="evidence" value="ECO:0007669"/>
    <property type="project" value="UniProtKB-SubCell"/>
</dbReference>
<accession>A0A1I1DAA1</accession>
<dbReference type="OrthoDB" id="9800507at2"/>
<reference evidence="11" key="1">
    <citation type="submission" date="2016-10" db="EMBL/GenBank/DDBJ databases">
        <authorList>
            <person name="Varghese N."/>
            <person name="Submissions S."/>
        </authorList>
    </citation>
    <scope>NUCLEOTIDE SEQUENCE [LARGE SCALE GENOMIC DNA]</scope>
    <source>
        <strain evidence="11">ATCC 43811</strain>
    </source>
</reference>
<dbReference type="InterPro" id="IPR001328">
    <property type="entry name" value="Pept_tRNA_hydro"/>
</dbReference>
<evidence type="ECO:0000256" key="5">
    <source>
        <dbReference type="ARBA" id="ARBA00038063"/>
    </source>
</evidence>
<dbReference type="EMBL" id="FOKY01000001">
    <property type="protein sequence ID" value="SFB71282.1"/>
    <property type="molecule type" value="Genomic_DNA"/>
</dbReference>
<evidence type="ECO:0000256" key="9">
    <source>
        <dbReference type="RuleBase" id="RU004320"/>
    </source>
</evidence>
<protein>
    <recommendedName>
        <fullName evidence="6 7">Peptidyl-tRNA hydrolase</fullName>
        <shortName evidence="7">Pth</shortName>
        <ecNumber evidence="1 7">3.1.1.29</ecNumber>
    </recommendedName>
</protein>
<evidence type="ECO:0000256" key="4">
    <source>
        <dbReference type="ARBA" id="ARBA00022884"/>
    </source>
</evidence>
<dbReference type="FunFam" id="3.40.50.1470:FF:000001">
    <property type="entry name" value="Peptidyl-tRNA hydrolase"/>
    <property type="match status" value="1"/>
</dbReference>
<dbReference type="InterPro" id="IPR036416">
    <property type="entry name" value="Pept_tRNA_hydro_sf"/>
</dbReference>
<keyword evidence="2 7" id="KW-0820">tRNA-binding</keyword>
<evidence type="ECO:0000256" key="6">
    <source>
        <dbReference type="ARBA" id="ARBA00050038"/>
    </source>
</evidence>
<dbReference type="PROSITE" id="PS01195">
    <property type="entry name" value="PEPT_TRNA_HYDROL_1"/>
    <property type="match status" value="1"/>
</dbReference>
<dbReference type="RefSeq" id="WP_092317949.1">
    <property type="nucleotide sequence ID" value="NZ_FOKY01000001.1"/>
</dbReference>
<dbReference type="HAMAP" id="MF_00083">
    <property type="entry name" value="Pept_tRNA_hydro_bact"/>
    <property type="match status" value="1"/>
</dbReference>
<dbReference type="AlphaFoldDB" id="A0A1I1DAA1"/>
<dbReference type="GO" id="GO:0004045">
    <property type="term" value="F:peptidyl-tRNA hydrolase activity"/>
    <property type="evidence" value="ECO:0007669"/>
    <property type="project" value="UniProtKB-UniRule"/>
</dbReference>
<evidence type="ECO:0000256" key="1">
    <source>
        <dbReference type="ARBA" id="ARBA00013260"/>
    </source>
</evidence>
<comment type="subcellular location">
    <subcellularLocation>
        <location evidence="7">Cytoplasm</location>
    </subcellularLocation>
</comment>
<feature type="binding site" evidence="7">
    <location>
        <position position="64"/>
    </location>
    <ligand>
        <name>tRNA</name>
        <dbReference type="ChEBI" id="CHEBI:17843"/>
    </ligand>
</feature>
<keyword evidence="3 7" id="KW-0378">Hydrolase</keyword>
<feature type="site" description="Discriminates between blocked and unblocked aminoacyl-tRNA" evidence="7">
    <location>
        <position position="9"/>
    </location>
</feature>
<dbReference type="GO" id="GO:0006515">
    <property type="term" value="P:protein quality control for misfolded or incompletely synthesized proteins"/>
    <property type="evidence" value="ECO:0007669"/>
    <property type="project" value="UniProtKB-UniRule"/>
</dbReference>
<feature type="binding site" evidence="7">
    <location>
        <position position="112"/>
    </location>
    <ligand>
        <name>tRNA</name>
        <dbReference type="ChEBI" id="CHEBI:17843"/>
    </ligand>
</feature>
<proteinExistence type="inferred from homology"/>
<feature type="site" description="Stabilizes the basic form of H active site to accept a proton" evidence="7">
    <location>
        <position position="91"/>
    </location>
</feature>
<comment type="similarity">
    <text evidence="5 7 9">Belongs to the PTH family.</text>
</comment>
<dbReference type="Proteomes" id="UP000240042">
    <property type="component" value="Unassembled WGS sequence"/>
</dbReference>
<evidence type="ECO:0000313" key="10">
    <source>
        <dbReference type="EMBL" id="SFB71282.1"/>
    </source>
</evidence>
<comment type="catalytic activity">
    <reaction evidence="7 8">
        <text>an N-acyl-L-alpha-aminoacyl-tRNA + H2O = an N-acyl-L-amino acid + a tRNA + H(+)</text>
        <dbReference type="Rhea" id="RHEA:54448"/>
        <dbReference type="Rhea" id="RHEA-COMP:10123"/>
        <dbReference type="Rhea" id="RHEA-COMP:13883"/>
        <dbReference type="ChEBI" id="CHEBI:15377"/>
        <dbReference type="ChEBI" id="CHEBI:15378"/>
        <dbReference type="ChEBI" id="CHEBI:59874"/>
        <dbReference type="ChEBI" id="CHEBI:78442"/>
        <dbReference type="ChEBI" id="CHEBI:138191"/>
        <dbReference type="EC" id="3.1.1.29"/>
    </reaction>
</comment>
<dbReference type="EC" id="3.1.1.29" evidence="1 7"/>
<dbReference type="Gene3D" id="3.40.50.1470">
    <property type="entry name" value="Peptidyl-tRNA hydrolase"/>
    <property type="match status" value="1"/>
</dbReference>
<comment type="function">
    <text evidence="7">Catalyzes the release of premature peptidyl moieties from peptidyl-tRNA molecules trapped in stalled 50S ribosomal subunits, and thus maintains levels of free tRNAs and 50S ribosomes.</text>
</comment>
<sequence length="195" mass="21729">MKLVVGLGNPGDRYEKTRHNLGFLVLDRLAERHKIAIDIKKKKSLIGKMKLNNDKIIILKPQTFVNLSGEAVLYMASFLRIQPENIIVVCDDANLDLGKLSVRKYGSSGGHNGIKSLIKFLKADNFPRIRIGIGRPDPSVSLESHVLGFFSKDELNCLAPIIDESCDIIEKILAGDIDSCIANREKQMLHFEMGT</sequence>
<dbReference type="InterPro" id="IPR018171">
    <property type="entry name" value="Pept_tRNA_hydro_CS"/>
</dbReference>
<dbReference type="GO" id="GO:0072344">
    <property type="term" value="P:rescue of stalled ribosome"/>
    <property type="evidence" value="ECO:0007669"/>
    <property type="project" value="UniProtKB-UniRule"/>
</dbReference>